<evidence type="ECO:0000313" key="2">
    <source>
        <dbReference type="Proteomes" id="UP000540568"/>
    </source>
</evidence>
<evidence type="ECO:0008006" key="3">
    <source>
        <dbReference type="Google" id="ProtNLM"/>
    </source>
</evidence>
<reference evidence="1 2" key="1">
    <citation type="submission" date="2020-07" db="EMBL/GenBank/DDBJ databases">
        <title>Sequencing the genomes of 1000 actinobacteria strains.</title>
        <authorList>
            <person name="Klenk H.-P."/>
        </authorList>
    </citation>
    <scope>NUCLEOTIDE SEQUENCE [LARGE SCALE GENOMIC DNA]</scope>
    <source>
        <strain evidence="1 2">DSM 44121</strain>
    </source>
</reference>
<gene>
    <name evidence="1" type="ORF">FHX71_005398</name>
</gene>
<dbReference type="AlphaFoldDB" id="A0A7W3PH16"/>
<dbReference type="Proteomes" id="UP000540568">
    <property type="component" value="Unassembled WGS sequence"/>
</dbReference>
<sequence length="281" mass="30792">MHEAVRAVRREAPGAAGALDRLERFQDAATGSGIPAVETERWLNLARPCVLLTREADGPVVARLGGPLLLPPDVATPSDPYELGGPDGGVRHADHQLIATLDLAAIPEGATDLPLPPDGQLLLFANPDLEIGLAGGALYVPAGVAVEERATAPDYEPYEYESPEELDADLRRRGELRLAHDVTLPQHAFDAGLLARHPRAGDLREVWEDTRDDRPWHVRTLQIGGHAWDHEDWGDPAAGQDRVLLAQWEGLPMATVYWTMTRQDLEALRFDRVTVTMYSNP</sequence>
<name>A0A7W3PH16_9MICO</name>
<accession>A0A7W3PH16</accession>
<evidence type="ECO:0000313" key="1">
    <source>
        <dbReference type="EMBL" id="MBA8811391.1"/>
    </source>
</evidence>
<dbReference type="InterPro" id="IPR035948">
    <property type="entry name" value="YwqG-like_sf"/>
</dbReference>
<protein>
    <recommendedName>
        <fullName evidence="3">DUF1963 domain-containing protein</fullName>
    </recommendedName>
</protein>
<dbReference type="SUPFAM" id="SSF103032">
    <property type="entry name" value="Hypothetical protein YwqG"/>
    <property type="match status" value="1"/>
</dbReference>
<dbReference type="EMBL" id="JACGWV010000003">
    <property type="protein sequence ID" value="MBA8811391.1"/>
    <property type="molecule type" value="Genomic_DNA"/>
</dbReference>
<organism evidence="1 2">
    <name type="scientific">Promicromonospora sukumoe</name>
    <dbReference type="NCBI Taxonomy" id="88382"/>
    <lineage>
        <taxon>Bacteria</taxon>
        <taxon>Bacillati</taxon>
        <taxon>Actinomycetota</taxon>
        <taxon>Actinomycetes</taxon>
        <taxon>Micrococcales</taxon>
        <taxon>Promicromonosporaceae</taxon>
        <taxon>Promicromonospora</taxon>
    </lineage>
</organism>
<comment type="caution">
    <text evidence="1">The sequence shown here is derived from an EMBL/GenBank/DDBJ whole genome shotgun (WGS) entry which is preliminary data.</text>
</comment>
<keyword evidence="2" id="KW-1185">Reference proteome</keyword>
<dbReference type="Gene3D" id="2.30.320.10">
    <property type="entry name" value="YwqG-like"/>
    <property type="match status" value="1"/>
</dbReference>
<dbReference type="RefSeq" id="WP_182620527.1">
    <property type="nucleotide sequence ID" value="NZ_BAAATF010000001.1"/>
</dbReference>
<proteinExistence type="predicted"/>